<dbReference type="RefSeq" id="WP_128351882.1">
    <property type="nucleotide sequence ID" value="NZ_RSFE01000003.1"/>
</dbReference>
<evidence type="ECO:0000256" key="3">
    <source>
        <dbReference type="ARBA" id="ARBA00022692"/>
    </source>
</evidence>
<reference evidence="8 9" key="1">
    <citation type="submission" date="2018-12" db="EMBL/GenBank/DDBJ databases">
        <authorList>
            <person name="Li A."/>
            <person name="Zhang M."/>
            <person name="Zhu H."/>
        </authorList>
    </citation>
    <scope>NUCLEOTIDE SEQUENCE [LARGE SCALE GENOMIC DNA]</scope>
    <source>
        <strain evidence="8 9">R04H25</strain>
    </source>
</reference>
<feature type="transmembrane region" description="Helical" evidence="6">
    <location>
        <begin position="236"/>
        <end position="257"/>
    </location>
</feature>
<dbReference type="GO" id="GO:0005886">
    <property type="term" value="C:plasma membrane"/>
    <property type="evidence" value="ECO:0007669"/>
    <property type="project" value="UniProtKB-SubCell"/>
</dbReference>
<evidence type="ECO:0000256" key="1">
    <source>
        <dbReference type="ARBA" id="ARBA00004651"/>
    </source>
</evidence>
<dbReference type="Gene3D" id="3.60.15.10">
    <property type="entry name" value="Ribonuclease Z/Hydroxyacylglutathione hydrolase-like"/>
    <property type="match status" value="1"/>
</dbReference>
<comment type="subcellular location">
    <subcellularLocation>
        <location evidence="1">Cell membrane</location>
        <topology evidence="1">Multi-pass membrane protein</topology>
    </subcellularLocation>
</comment>
<dbReference type="NCBIfam" id="TIGR00360">
    <property type="entry name" value="ComEC_N-term"/>
    <property type="match status" value="1"/>
</dbReference>
<accession>A0A451GER8</accession>
<proteinExistence type="predicted"/>
<evidence type="ECO:0000256" key="2">
    <source>
        <dbReference type="ARBA" id="ARBA00022475"/>
    </source>
</evidence>
<dbReference type="EMBL" id="RSFE01000003">
    <property type="protein sequence ID" value="RWU11593.1"/>
    <property type="molecule type" value="Genomic_DNA"/>
</dbReference>
<dbReference type="NCBIfam" id="TIGR00361">
    <property type="entry name" value="ComEC_Rec2"/>
    <property type="match status" value="1"/>
</dbReference>
<gene>
    <name evidence="8" type="ORF">EGC76_04835</name>
</gene>
<feature type="domain" description="Metallo-beta-lactamase" evidence="7">
    <location>
        <begin position="527"/>
        <end position="705"/>
    </location>
</feature>
<keyword evidence="5 6" id="KW-0472">Membrane</keyword>
<feature type="transmembrane region" description="Helical" evidence="6">
    <location>
        <begin position="377"/>
        <end position="398"/>
    </location>
</feature>
<dbReference type="Proteomes" id="UP000288789">
    <property type="component" value="Unassembled WGS sequence"/>
</dbReference>
<feature type="transmembrane region" description="Helical" evidence="6">
    <location>
        <begin position="471"/>
        <end position="489"/>
    </location>
</feature>
<name>A0A451GER8_9GAMM</name>
<dbReference type="InterPro" id="IPR004477">
    <property type="entry name" value="ComEC_N"/>
</dbReference>
<evidence type="ECO:0000313" key="8">
    <source>
        <dbReference type="EMBL" id="RWU11593.1"/>
    </source>
</evidence>
<keyword evidence="3 6" id="KW-0812">Transmembrane</keyword>
<dbReference type="Pfam" id="PF13567">
    <property type="entry name" value="DUF4131"/>
    <property type="match status" value="1"/>
</dbReference>
<dbReference type="InterPro" id="IPR001279">
    <property type="entry name" value="Metallo-B-lactamas"/>
</dbReference>
<comment type="caution">
    <text evidence="8">The sequence shown here is derived from an EMBL/GenBank/DDBJ whole genome shotgun (WGS) entry which is preliminary data.</text>
</comment>
<keyword evidence="2" id="KW-1003">Cell membrane</keyword>
<dbReference type="InterPro" id="IPR025405">
    <property type="entry name" value="DUF4131"/>
</dbReference>
<dbReference type="OrthoDB" id="9761531at2"/>
<dbReference type="AlphaFoldDB" id="A0A451GER8"/>
<feature type="transmembrane region" description="Helical" evidence="6">
    <location>
        <begin position="349"/>
        <end position="365"/>
    </location>
</feature>
<evidence type="ECO:0000256" key="6">
    <source>
        <dbReference type="SAM" id="Phobius"/>
    </source>
</evidence>
<dbReference type="PANTHER" id="PTHR30619:SF1">
    <property type="entry name" value="RECOMBINATION PROTEIN 2"/>
    <property type="match status" value="1"/>
</dbReference>
<dbReference type="SMART" id="SM00849">
    <property type="entry name" value="Lactamase_B"/>
    <property type="match status" value="1"/>
</dbReference>
<dbReference type="Pfam" id="PF00753">
    <property type="entry name" value="Lactamase_B"/>
    <property type="match status" value="1"/>
</dbReference>
<dbReference type="SUPFAM" id="SSF56281">
    <property type="entry name" value="Metallo-hydrolase/oxidoreductase"/>
    <property type="match status" value="1"/>
</dbReference>
<dbReference type="CDD" id="cd07731">
    <property type="entry name" value="ComA-like_MBL-fold"/>
    <property type="match status" value="1"/>
</dbReference>
<dbReference type="PANTHER" id="PTHR30619">
    <property type="entry name" value="DNA INTERNALIZATION/COMPETENCE PROTEIN COMEC/REC2"/>
    <property type="match status" value="1"/>
</dbReference>
<dbReference type="InterPro" id="IPR035681">
    <property type="entry name" value="ComA-like_MBL"/>
</dbReference>
<evidence type="ECO:0000259" key="7">
    <source>
        <dbReference type="SMART" id="SM00849"/>
    </source>
</evidence>
<dbReference type="InterPro" id="IPR036866">
    <property type="entry name" value="RibonucZ/Hydroxyglut_hydro"/>
</dbReference>
<keyword evidence="4 6" id="KW-1133">Transmembrane helix</keyword>
<feature type="transmembrane region" description="Helical" evidence="6">
    <location>
        <begin position="278"/>
        <end position="295"/>
    </location>
</feature>
<keyword evidence="9" id="KW-1185">Reference proteome</keyword>
<dbReference type="Pfam" id="PF03772">
    <property type="entry name" value="Competence"/>
    <property type="match status" value="1"/>
</dbReference>
<dbReference type="InterPro" id="IPR004797">
    <property type="entry name" value="Competence_ComEC/Rec2"/>
</dbReference>
<organism evidence="8 9">
    <name type="scientific">Pseudidiomarina gelatinasegens</name>
    <dbReference type="NCBI Taxonomy" id="2487740"/>
    <lineage>
        <taxon>Bacteria</taxon>
        <taxon>Pseudomonadati</taxon>
        <taxon>Pseudomonadota</taxon>
        <taxon>Gammaproteobacteria</taxon>
        <taxon>Alteromonadales</taxon>
        <taxon>Idiomarinaceae</taxon>
        <taxon>Pseudidiomarina</taxon>
    </lineage>
</organism>
<sequence>MDRWLCAALLGYALSFSFSKPLAIEQWLVAATLVALIAWQFQSIRRYATFIGCVLCGIGWGSGNAYLHQSAQILPANFGKTLSVEVAITGITQVRDKFWRVEGDVVQLNGAALPAKLFRNPSIRLNWYEPPADAVSPPQAGTVWRFQARLKHPQGIRNDGSFLYHRYLVSRGIHALGSIRSGHYVHGEPSYRQRLFNQLNTYREQFQQFGILLALTLGDRQALSPEQWLTYQRTGLAHLIAISGLHLSLVAGGILLFSRRFSARLGRSRSRRERHNSWVAGTVLALLAACAYAWLAGFATATLRAFAMFSVVMLHKYYALHTPPSRVLLRAAAVVVVVEPMALLQPGFWLSVGAVATILLMHWRWPVIRGRWHAIRALWRLEVVLTLALWPLTALWFGGLPVLAPLTNMVMVPIIAMWVLPLSLLALLVFSLQQDTVAVWLFRLAEWPLNLTEPTLEAIARSPWQWLPDHLTGSMSWLAVLLIAWLLPWRNRWKVVASTVFIAGLLITRQLQALDTAVNFYVLDVDQGSAIVVAQGNRALLIDTGADWELGGNMAERAILPFLRHHQLVPDLAFVSHTDNDHKGGATAIRAIFPHVRWYGSGQGTPCAAGQSGIWGKVRWSALHPREVTENVNNDDSCVLLLEVNGTRILIPGDISKRAERQLLAHAADVRADILVLAHHGSNSSSEDYFLRAVQPYIAVASRGRNNAYGMVAEPVRKRLRDMGVKLVDTAVGGQVNIALSKSGWQVIQPWAATHRAWFDADN</sequence>
<evidence type="ECO:0000313" key="9">
    <source>
        <dbReference type="Proteomes" id="UP000288789"/>
    </source>
</evidence>
<dbReference type="GO" id="GO:0030420">
    <property type="term" value="P:establishment of competence for transformation"/>
    <property type="evidence" value="ECO:0007669"/>
    <property type="project" value="InterPro"/>
</dbReference>
<feature type="transmembrane region" description="Helical" evidence="6">
    <location>
        <begin position="410"/>
        <end position="432"/>
    </location>
</feature>
<evidence type="ECO:0000256" key="4">
    <source>
        <dbReference type="ARBA" id="ARBA00022989"/>
    </source>
</evidence>
<dbReference type="InterPro" id="IPR052159">
    <property type="entry name" value="Competence_DNA_uptake"/>
</dbReference>
<protein>
    <submittedName>
        <fullName evidence="8">DNA internalization-related competence protein ComEC/Rec2</fullName>
    </submittedName>
</protein>
<evidence type="ECO:0000256" key="5">
    <source>
        <dbReference type="ARBA" id="ARBA00023136"/>
    </source>
</evidence>